<gene>
    <name evidence="2" type="ORF">F4561_003630</name>
</gene>
<dbReference type="Pfam" id="PF03457">
    <property type="entry name" value="HA"/>
    <property type="match status" value="1"/>
</dbReference>
<dbReference type="InterPro" id="IPR005114">
    <property type="entry name" value="Helicase_assoc"/>
</dbReference>
<evidence type="ECO:0000259" key="1">
    <source>
        <dbReference type="Pfam" id="PF03457"/>
    </source>
</evidence>
<comment type="caution">
    <text evidence="2">The sequence shown here is derived from an EMBL/GenBank/DDBJ whole genome shotgun (WGS) entry which is preliminary data.</text>
</comment>
<dbReference type="Proteomes" id="UP000523007">
    <property type="component" value="Unassembled WGS sequence"/>
</dbReference>
<evidence type="ECO:0000313" key="3">
    <source>
        <dbReference type="Proteomes" id="UP000523007"/>
    </source>
</evidence>
<dbReference type="AlphaFoldDB" id="A0A7W7RIZ5"/>
<feature type="domain" description="Helicase-associated" evidence="1">
    <location>
        <begin position="62"/>
        <end position="120"/>
    </location>
</feature>
<dbReference type="PANTHER" id="PTHR33418:SF1">
    <property type="entry name" value="HELICASE-ASSOCIATED DOMAIN-CONTAINING PROTEIN"/>
    <property type="match status" value="1"/>
</dbReference>
<reference evidence="2 3" key="1">
    <citation type="submission" date="2020-08" db="EMBL/GenBank/DDBJ databases">
        <title>Sequencing the genomes of 1000 actinobacteria strains.</title>
        <authorList>
            <person name="Klenk H.-P."/>
        </authorList>
    </citation>
    <scope>NUCLEOTIDE SEQUENCE [LARGE SCALE GENOMIC DNA]</scope>
    <source>
        <strain evidence="2 3">DSM 102030</strain>
    </source>
</reference>
<proteinExistence type="predicted"/>
<accession>A0A7W7RIZ5</accession>
<dbReference type="RefSeq" id="WP_184580472.1">
    <property type="nucleotide sequence ID" value="NZ_JACHJT010000001.1"/>
</dbReference>
<protein>
    <recommendedName>
        <fullName evidence="1">Helicase-associated domain-containing protein</fullName>
    </recommendedName>
</protein>
<keyword evidence="3" id="KW-1185">Reference proteome</keyword>
<organism evidence="2 3">
    <name type="scientific">Lipingzhangella halophila</name>
    <dbReference type="NCBI Taxonomy" id="1783352"/>
    <lineage>
        <taxon>Bacteria</taxon>
        <taxon>Bacillati</taxon>
        <taxon>Actinomycetota</taxon>
        <taxon>Actinomycetes</taxon>
        <taxon>Streptosporangiales</taxon>
        <taxon>Nocardiopsidaceae</taxon>
        <taxon>Lipingzhangella</taxon>
    </lineage>
</organism>
<name>A0A7W7RIZ5_9ACTN</name>
<evidence type="ECO:0000313" key="2">
    <source>
        <dbReference type="EMBL" id="MBB4932810.1"/>
    </source>
</evidence>
<sequence>MSTSLFDQASHQLRTYGAREPGEDAGPYRVPEWWHVRGVPVPAEFASAISLRAMRTLAPAEEEYFGALHRFHAEHGHLRVPVEHVTPGGLRLGKWVRAAINRYHRGICDRTITRLTDMGMTWHSTRASRHDLVRAAMDFYLTYGHLNVPYTWSTPTGSTLADFINTIRQEYKNNKYTQSDIDFWESIGMVWSPTDERERTLRQAVLDHHEEHGDLLVDNDFVTKDGARLGRNIAQTRKAHTDGTLTEEDFAFYDSLGM</sequence>
<dbReference type="PANTHER" id="PTHR33418">
    <property type="entry name" value="HELICASE-ASSOCIATED"/>
    <property type="match status" value="1"/>
</dbReference>
<dbReference type="EMBL" id="JACHJT010000001">
    <property type="protein sequence ID" value="MBB4932810.1"/>
    <property type="molecule type" value="Genomic_DNA"/>
</dbReference>